<reference evidence="1 2" key="1">
    <citation type="submission" date="2014-04" db="EMBL/GenBank/DDBJ databases">
        <title>Variable characteristics of bacteriocin-producing Streptococcus salivarius strains isolated from Malaysian subjects.</title>
        <authorList>
            <person name="Philip K."/>
            <person name="Barbour A."/>
        </authorList>
    </citation>
    <scope>NUCLEOTIDE SEQUENCE [LARGE SCALE GENOMIC DNA]</scope>
    <source>
        <strain evidence="1 2">NU10</strain>
    </source>
</reference>
<dbReference type="RefSeq" id="WP_037601396.1">
    <property type="nucleotide sequence ID" value="NZ_JJMS01000030.1"/>
</dbReference>
<evidence type="ECO:0000313" key="1">
    <source>
        <dbReference type="EMBL" id="KEO45859.1"/>
    </source>
</evidence>
<evidence type="ECO:0000313" key="2">
    <source>
        <dbReference type="Proteomes" id="UP000027855"/>
    </source>
</evidence>
<dbReference type="Proteomes" id="UP000027855">
    <property type="component" value="Unassembled WGS sequence"/>
</dbReference>
<accession>A0A074JAX1</accession>
<dbReference type="EMBL" id="JJMT01000009">
    <property type="protein sequence ID" value="KEO45859.1"/>
    <property type="molecule type" value="Genomic_DNA"/>
</dbReference>
<protein>
    <submittedName>
        <fullName evidence="1">Uncharacterized protein</fullName>
    </submittedName>
</protein>
<comment type="caution">
    <text evidence="1">The sequence shown here is derived from an EMBL/GenBank/DDBJ whole genome shotgun (WGS) entry which is preliminary data.</text>
</comment>
<dbReference type="AlphaFoldDB" id="A0A074JAX1"/>
<organism evidence="1 2">
    <name type="scientific">Streptococcus salivarius</name>
    <dbReference type="NCBI Taxonomy" id="1304"/>
    <lineage>
        <taxon>Bacteria</taxon>
        <taxon>Bacillati</taxon>
        <taxon>Bacillota</taxon>
        <taxon>Bacilli</taxon>
        <taxon>Lactobacillales</taxon>
        <taxon>Streptococcaceae</taxon>
        <taxon>Streptococcus</taxon>
    </lineage>
</organism>
<sequence length="162" mass="17812">MGNISEAFGKVTISAPTFQDIEVLVATHQVITEKAWTPTVLQDSPSKVICTSTEEGLVSVTLPFTAYGNWNIRKNVDNFLSHILKQDSTLSDIPVSATFDYVDAESGVNFIYKATVLTRNVPGKGVTTKLLTDEDLGDYSESYLKELEEAYDQELALGRLSI</sequence>
<proteinExistence type="predicted"/>
<name>A0A074JAX1_STRSL</name>
<gene>
    <name evidence="1" type="ORF">DL07_11120</name>
</gene>